<keyword evidence="4" id="KW-0238">DNA-binding</keyword>
<keyword evidence="8" id="KW-1185">Reference proteome</keyword>
<evidence type="ECO:0000313" key="7">
    <source>
        <dbReference type="EMBL" id="KAL1591350.1"/>
    </source>
</evidence>
<evidence type="ECO:0000256" key="5">
    <source>
        <dbReference type="ARBA" id="ARBA00023163"/>
    </source>
</evidence>
<dbReference type="EMBL" id="JAKJXO020000028">
    <property type="protein sequence ID" value="KAL1591350.1"/>
    <property type="molecule type" value="Genomic_DNA"/>
</dbReference>
<evidence type="ECO:0000313" key="8">
    <source>
        <dbReference type="Proteomes" id="UP001521785"/>
    </source>
</evidence>
<dbReference type="InterPro" id="IPR051615">
    <property type="entry name" value="Transcr_Regulatory_Elem"/>
</dbReference>
<keyword evidence="6" id="KW-0539">Nucleus</keyword>
<keyword evidence="1" id="KW-0479">Metal-binding</keyword>
<dbReference type="PANTHER" id="PTHR31313">
    <property type="entry name" value="TY1 ENHANCER ACTIVATOR"/>
    <property type="match status" value="1"/>
</dbReference>
<evidence type="ECO:0000256" key="1">
    <source>
        <dbReference type="ARBA" id="ARBA00022723"/>
    </source>
</evidence>
<evidence type="ECO:0000256" key="3">
    <source>
        <dbReference type="ARBA" id="ARBA00023015"/>
    </source>
</evidence>
<evidence type="ECO:0000256" key="6">
    <source>
        <dbReference type="ARBA" id="ARBA00023242"/>
    </source>
</evidence>
<evidence type="ECO:0000256" key="4">
    <source>
        <dbReference type="ARBA" id="ARBA00023125"/>
    </source>
</evidence>
<comment type="caution">
    <text evidence="7">The sequence shown here is derived from an EMBL/GenBank/DDBJ whole genome shotgun (WGS) entry which is preliminary data.</text>
</comment>
<dbReference type="PANTHER" id="PTHR31313:SF77">
    <property type="entry name" value="ZN(II)2CYS6 TRANSCRIPTION FACTOR (EUROFUNG)"/>
    <property type="match status" value="1"/>
</dbReference>
<accession>A0ABR3QGQ2</accession>
<protein>
    <submittedName>
        <fullName evidence="7">Uncharacterized protein</fullName>
    </submittedName>
</protein>
<sequence>MHLCQYIEEQGLLVPAMPEGEEAILQRISITAGVSHDKVTSGQLPSLVKAKAIDQASHPTQVMSSNAMRDFDFEELPTNTMSGDLQTIPDQTQAARPTTQLTDQNGESVSAQNTNFTVSYPAQSNSVIRNRYHCDSSISGSLEKAPIETTSPSDGDIEDNESVEELVDLLSDRMGTLQIGEDGQIRYYGPTSTFGLLNMSSTDPLHVHRSVRDDGQEYLDRLDVGAKVPHELEEHLVNLYFTWQDASFHIVDREMYEAGKLKWHQDMLDTPYYSEALRNAM</sequence>
<reference evidence="7 8" key="1">
    <citation type="submission" date="2024-02" db="EMBL/GenBank/DDBJ databases">
        <title>De novo assembly and annotation of 12 fungi associated with fruit tree decline syndrome in Ontario, Canada.</title>
        <authorList>
            <person name="Sulman M."/>
            <person name="Ellouze W."/>
            <person name="Ilyukhin E."/>
        </authorList>
    </citation>
    <scope>NUCLEOTIDE SEQUENCE [LARGE SCALE GENOMIC DNA]</scope>
    <source>
        <strain evidence="7 8">M42-189</strain>
    </source>
</reference>
<evidence type="ECO:0000256" key="2">
    <source>
        <dbReference type="ARBA" id="ARBA00022833"/>
    </source>
</evidence>
<dbReference type="Proteomes" id="UP001521785">
    <property type="component" value="Unassembled WGS sequence"/>
</dbReference>
<proteinExistence type="predicted"/>
<gene>
    <name evidence="7" type="ORF">SLS60_012049</name>
</gene>
<organism evidence="7 8">
    <name type="scientific">Paraconiothyrium brasiliense</name>
    <dbReference type="NCBI Taxonomy" id="300254"/>
    <lineage>
        <taxon>Eukaryota</taxon>
        <taxon>Fungi</taxon>
        <taxon>Dikarya</taxon>
        <taxon>Ascomycota</taxon>
        <taxon>Pezizomycotina</taxon>
        <taxon>Dothideomycetes</taxon>
        <taxon>Pleosporomycetidae</taxon>
        <taxon>Pleosporales</taxon>
        <taxon>Massarineae</taxon>
        <taxon>Didymosphaeriaceae</taxon>
        <taxon>Paraconiothyrium</taxon>
    </lineage>
</organism>
<keyword evidence="3" id="KW-0805">Transcription regulation</keyword>
<keyword evidence="5" id="KW-0804">Transcription</keyword>
<name>A0ABR3QGQ2_9PLEO</name>
<keyword evidence="2" id="KW-0862">Zinc</keyword>